<dbReference type="SUPFAM" id="SSF81301">
    <property type="entry name" value="Nucleotidyltransferase"/>
    <property type="match status" value="1"/>
</dbReference>
<evidence type="ECO:0000313" key="2">
    <source>
        <dbReference type="Proteomes" id="UP000011682"/>
    </source>
</evidence>
<organism evidence="1 2">
    <name type="scientific">Cystobacter fuscus (strain ATCC 25194 / DSM 2262 / NBRC 100088 / M29)</name>
    <dbReference type="NCBI Taxonomy" id="1242864"/>
    <lineage>
        <taxon>Bacteria</taxon>
        <taxon>Pseudomonadati</taxon>
        <taxon>Myxococcota</taxon>
        <taxon>Myxococcia</taxon>
        <taxon>Myxococcales</taxon>
        <taxon>Cystobacterineae</taxon>
        <taxon>Archangiaceae</taxon>
        <taxon>Cystobacter</taxon>
    </lineage>
</organism>
<dbReference type="Proteomes" id="UP000011682">
    <property type="component" value="Unassembled WGS sequence"/>
</dbReference>
<accession>S9NXZ9</accession>
<dbReference type="AlphaFoldDB" id="S9NXZ9"/>
<protein>
    <recommendedName>
        <fullName evidence="3">Polymerase nucleotidyl transferase domain-containing protein</fullName>
    </recommendedName>
</protein>
<proteinExistence type="predicted"/>
<reference evidence="1" key="1">
    <citation type="submission" date="2013-05" db="EMBL/GenBank/DDBJ databases">
        <title>Genome assembly of Cystobacter fuscus DSM 2262.</title>
        <authorList>
            <person name="Sharma G."/>
            <person name="Khatri I."/>
            <person name="Kaur C."/>
            <person name="Mayilraj S."/>
            <person name="Subramanian S."/>
        </authorList>
    </citation>
    <scope>NUCLEOTIDE SEQUENCE [LARGE SCALE GENOMIC DNA]</scope>
    <source>
        <strain evidence="1">DSM 2262</strain>
    </source>
</reference>
<gene>
    <name evidence="1" type="ORF">D187_006824</name>
</gene>
<dbReference type="Gene3D" id="3.30.460.10">
    <property type="entry name" value="Beta Polymerase, domain 2"/>
    <property type="match status" value="1"/>
</dbReference>
<name>S9NXZ9_CYSF2</name>
<comment type="caution">
    <text evidence="1">The sequence shown here is derived from an EMBL/GenBank/DDBJ whole genome shotgun (WGS) entry which is preliminary data.</text>
</comment>
<evidence type="ECO:0000313" key="1">
    <source>
        <dbReference type="EMBL" id="EPX57070.1"/>
    </source>
</evidence>
<evidence type="ECO:0008006" key="3">
    <source>
        <dbReference type="Google" id="ProtNLM"/>
    </source>
</evidence>
<dbReference type="InterPro" id="IPR043519">
    <property type="entry name" value="NT_sf"/>
</dbReference>
<dbReference type="EMBL" id="ANAH02000064">
    <property type="protein sequence ID" value="EPX57070.1"/>
    <property type="molecule type" value="Genomic_DNA"/>
</dbReference>
<keyword evidence="2" id="KW-1185">Reference proteome</keyword>
<dbReference type="CDD" id="cd05403">
    <property type="entry name" value="NT_KNTase_like"/>
    <property type="match status" value="1"/>
</dbReference>
<dbReference type="eggNOG" id="ENOG5032VY9">
    <property type="taxonomic scope" value="Bacteria"/>
</dbReference>
<sequence length="344" mass="38592">MMDEELSLVGMTEDMAANSVLYGFISLCQMAFPGRLRACYLLGSHAMGEAVADSDLDVTLVFKDRFLEGEQARHERLRQSVGLLSRIPVDSSAVEESRLLRDGAVNLKQASLFLAGEDLRERIPLMPAEEWVRVAMHRPYNFMERARSRAEGEPLRYPLAYPDPRGAFHGYDYSAVMDSRGQPQPGFKELVSIAARIAAAEAALKSGAQAFFKRASIEAHRRHVNDERSLLFERIYDCRARWGYQVPTGAEDRAYLRSLCEGMLDAENRFLALYRDFLLAELERGGVGPRALAARRLGDILYPGDEVPTALKRLEEAPEPEVREAARESLRRIARYSSPPAPAV</sequence>